<dbReference type="InterPro" id="IPR024968">
    <property type="entry name" value="SlpA_C_lactobacillus"/>
</dbReference>
<feature type="domain" description="S-layer protein C-terminal" evidence="1">
    <location>
        <begin position="87"/>
        <end position="131"/>
    </location>
</feature>
<evidence type="ECO:0000313" key="2">
    <source>
        <dbReference type="EMBL" id="UQS82735.1"/>
    </source>
</evidence>
<evidence type="ECO:0000259" key="1">
    <source>
        <dbReference type="Pfam" id="PF03217"/>
    </source>
</evidence>
<dbReference type="EMBL" id="CP093366">
    <property type="protein sequence ID" value="UQS82735.1"/>
    <property type="molecule type" value="Genomic_DNA"/>
</dbReference>
<accession>A0ABY4PAT6</accession>
<dbReference type="Proteomes" id="UP000831495">
    <property type="component" value="Chromosome"/>
</dbReference>
<organism evidence="2 3">
    <name type="scientific">Bombilactobacillus folatiphilus</name>
    <dbReference type="NCBI Taxonomy" id="2923362"/>
    <lineage>
        <taxon>Bacteria</taxon>
        <taxon>Bacillati</taxon>
        <taxon>Bacillota</taxon>
        <taxon>Bacilli</taxon>
        <taxon>Lactobacillales</taxon>
        <taxon>Lactobacillaceae</taxon>
        <taxon>Bombilactobacillus</taxon>
    </lineage>
</organism>
<sequence length="287" mass="31611">MQAAYDQAVSQVNVATDTTGVGSAKATGITNINKAVTDAQTNAGSHNTPTYYPTMPDDNDQHSTLTMQSQMCVVTINPNVTNGYVHLYDQDGKQISNRVLGANTAWRTDYKRTINGQVFYRVGTNEYVKASDIAFGTGAKVQIIDGVVTIRSDVSNGTAPVYDSQGNRIASRNLAANTQWLTNNEQTLINGQVYYQVATNEYVASSDINWTPESIVLNNQEGVLSINQASAPVYHYDLDRSLMTKSQNKGINNKNAWFYDKQLIVNGHAYYRVATNEWVEDNKVLLG</sequence>
<reference evidence="2" key="1">
    <citation type="journal article" date="2022" name="Int. J. Syst. Evol. Microbiol.">
        <title>Apilactobacillus apisilvae sp. nov., Nicolia spurrieriana gen. nov. sp. nov., Bombilactobacillus folatiphilus sp. nov. and Bombilactobacillus thymidiniphilus sp. nov., four new lactic acid bacterial isolates from stingless bees Tetragonula carbonaria and Austroplebeia australis.</title>
        <authorList>
            <person name="Oliphant S.A."/>
            <person name="Watson-Haigh N.S."/>
            <person name="Sumby K.M."/>
            <person name="Gardner J."/>
            <person name="Groom S."/>
            <person name="Jiranek V."/>
        </authorList>
    </citation>
    <scope>NUCLEOTIDE SEQUENCE</scope>
    <source>
        <strain evidence="2">SG4_D2</strain>
    </source>
</reference>
<evidence type="ECO:0000313" key="3">
    <source>
        <dbReference type="Proteomes" id="UP000831495"/>
    </source>
</evidence>
<proteinExistence type="predicted"/>
<name>A0ABY4PAT6_9LACO</name>
<dbReference type="Pfam" id="PF03217">
    <property type="entry name" value="SlpA"/>
    <property type="match status" value="2"/>
</dbReference>
<keyword evidence="3" id="KW-1185">Reference proteome</keyword>
<dbReference type="RefSeq" id="WP_249515013.1">
    <property type="nucleotide sequence ID" value="NZ_CP093366.1"/>
</dbReference>
<gene>
    <name evidence="2" type="ORF">MOO45_03585</name>
</gene>
<protein>
    <submittedName>
        <fullName evidence="2">SLAP domain-containing protein</fullName>
    </submittedName>
</protein>
<feature type="domain" description="S-layer protein C-terminal" evidence="1">
    <location>
        <begin position="158"/>
        <end position="204"/>
    </location>
</feature>